<keyword evidence="6 7" id="KW-0472">Membrane</keyword>
<evidence type="ECO:0000256" key="5">
    <source>
        <dbReference type="ARBA" id="ARBA00022989"/>
    </source>
</evidence>
<comment type="caution">
    <text evidence="8">The sequence shown here is derived from an EMBL/GenBank/DDBJ whole genome shotgun (WGS) entry which is preliminary data.</text>
</comment>
<feature type="transmembrane region" description="Helical" evidence="7">
    <location>
        <begin position="387"/>
        <end position="408"/>
    </location>
</feature>
<dbReference type="InterPro" id="IPR004670">
    <property type="entry name" value="NhaA"/>
</dbReference>
<organism evidence="8 9">
    <name type="scientific">Helicobacter anseris</name>
    <dbReference type="NCBI Taxonomy" id="375926"/>
    <lineage>
        <taxon>Bacteria</taxon>
        <taxon>Pseudomonadati</taxon>
        <taxon>Campylobacterota</taxon>
        <taxon>Epsilonproteobacteria</taxon>
        <taxon>Campylobacterales</taxon>
        <taxon>Helicobacteraceae</taxon>
        <taxon>Helicobacter</taxon>
    </lineage>
</organism>
<comment type="subcellular location">
    <subcellularLocation>
        <location evidence="1">Cell inner membrane</location>
        <topology evidence="1">Multi-pass membrane protein</topology>
    </subcellularLocation>
    <subcellularLocation>
        <location evidence="7">Cell membrane</location>
        <topology evidence="7">Multi-pass membrane protein</topology>
    </subcellularLocation>
</comment>
<dbReference type="EMBL" id="NXLX01000006">
    <property type="protein sequence ID" value="RDU74017.1"/>
    <property type="molecule type" value="Genomic_DNA"/>
</dbReference>
<keyword evidence="7" id="KW-0813">Transport</keyword>
<evidence type="ECO:0000256" key="7">
    <source>
        <dbReference type="HAMAP-Rule" id="MF_01844"/>
    </source>
</evidence>
<keyword evidence="7" id="KW-0739">Sodium transport</keyword>
<evidence type="ECO:0000313" key="9">
    <source>
        <dbReference type="Proteomes" id="UP000256695"/>
    </source>
</evidence>
<dbReference type="GO" id="GO:0006885">
    <property type="term" value="P:regulation of pH"/>
    <property type="evidence" value="ECO:0007669"/>
    <property type="project" value="UniProtKB-UniRule"/>
</dbReference>
<feature type="transmembrane region" description="Helical" evidence="7">
    <location>
        <begin position="120"/>
        <end position="139"/>
    </location>
</feature>
<feature type="transmembrane region" description="Helical" evidence="7">
    <location>
        <begin position="420"/>
        <end position="447"/>
    </location>
</feature>
<feature type="transmembrane region" description="Helical" evidence="7">
    <location>
        <begin position="227"/>
        <end position="245"/>
    </location>
</feature>
<comment type="similarity">
    <text evidence="7">Belongs to the NhaA Na(+)/H(+) (TC 2.A.33) antiporter family.</text>
</comment>
<feature type="transmembrane region" description="Helical" evidence="7">
    <location>
        <begin position="27"/>
        <end position="53"/>
    </location>
</feature>
<keyword evidence="5 7" id="KW-1133">Transmembrane helix</keyword>
<dbReference type="Proteomes" id="UP000256695">
    <property type="component" value="Unassembled WGS sequence"/>
</dbReference>
<keyword evidence="9" id="KW-1185">Reference proteome</keyword>
<keyword evidence="3" id="KW-0997">Cell inner membrane</keyword>
<evidence type="ECO:0000256" key="4">
    <source>
        <dbReference type="ARBA" id="ARBA00022692"/>
    </source>
</evidence>
<proteinExistence type="inferred from homology"/>
<dbReference type="PANTHER" id="PTHR30341">
    <property type="entry name" value="SODIUM ION/PROTON ANTIPORTER NHAA-RELATED"/>
    <property type="match status" value="1"/>
</dbReference>
<keyword evidence="7" id="KW-0050">Antiport</keyword>
<dbReference type="RefSeq" id="WP_115578847.1">
    <property type="nucleotide sequence ID" value="NZ_NXLX01000006.1"/>
</dbReference>
<dbReference type="GO" id="GO:0005886">
    <property type="term" value="C:plasma membrane"/>
    <property type="evidence" value="ECO:0007669"/>
    <property type="project" value="UniProtKB-SubCell"/>
</dbReference>
<evidence type="ECO:0000256" key="3">
    <source>
        <dbReference type="ARBA" id="ARBA00022519"/>
    </source>
</evidence>
<evidence type="ECO:0000256" key="2">
    <source>
        <dbReference type="ARBA" id="ARBA00022475"/>
    </source>
</evidence>
<dbReference type="InterPro" id="IPR023171">
    <property type="entry name" value="Na/H_antiporter_dom_sf"/>
</dbReference>
<comment type="catalytic activity">
    <reaction evidence="7">
        <text>Na(+)(in) + 2 H(+)(out) = Na(+)(out) + 2 H(+)(in)</text>
        <dbReference type="Rhea" id="RHEA:29251"/>
        <dbReference type="ChEBI" id="CHEBI:15378"/>
        <dbReference type="ChEBI" id="CHEBI:29101"/>
    </reaction>
</comment>
<dbReference type="AlphaFoldDB" id="A0A3D8J926"/>
<dbReference type="Pfam" id="PF06965">
    <property type="entry name" value="Na_H_antiport_1"/>
    <property type="match status" value="1"/>
</dbReference>
<accession>A0A3D8J926</accession>
<dbReference type="Gene3D" id="1.20.1530.10">
    <property type="entry name" value="Na+/H+ antiporter like domain"/>
    <property type="match status" value="1"/>
</dbReference>
<gene>
    <name evidence="7 8" type="primary">nhaA</name>
    <name evidence="8" type="ORF">CQA57_03465</name>
</gene>
<comment type="function">
    <text evidence="7">Na(+)/H(+) antiporter that extrudes sodium in exchange for external protons.</text>
</comment>
<dbReference type="NCBIfam" id="TIGR00773">
    <property type="entry name" value="NhaA"/>
    <property type="match status" value="1"/>
</dbReference>
<evidence type="ECO:0000313" key="8">
    <source>
        <dbReference type="EMBL" id="RDU74017.1"/>
    </source>
</evidence>
<feature type="transmembrane region" description="Helical" evidence="7">
    <location>
        <begin position="81"/>
        <end position="99"/>
    </location>
</feature>
<keyword evidence="7" id="KW-0915">Sodium</keyword>
<feature type="transmembrane region" description="Helical" evidence="7">
    <location>
        <begin position="357"/>
        <end position="375"/>
    </location>
</feature>
<feature type="transmembrane region" description="Helical" evidence="7">
    <location>
        <begin position="251"/>
        <end position="271"/>
    </location>
</feature>
<keyword evidence="2 7" id="KW-1003">Cell membrane</keyword>
<evidence type="ECO:0000256" key="6">
    <source>
        <dbReference type="ARBA" id="ARBA00023136"/>
    </source>
</evidence>
<feature type="transmembrane region" description="Helical" evidence="7">
    <location>
        <begin position="145"/>
        <end position="166"/>
    </location>
</feature>
<dbReference type="PANTHER" id="PTHR30341:SF0">
    <property type="entry name" value="NA(+)_H(+) ANTIPORTER NHAA"/>
    <property type="match status" value="1"/>
</dbReference>
<reference evidence="8 9" key="1">
    <citation type="submission" date="2018-04" db="EMBL/GenBank/DDBJ databases">
        <title>Novel Campyloabacter and Helicobacter Species and Strains.</title>
        <authorList>
            <person name="Mannion A.J."/>
            <person name="Shen Z."/>
            <person name="Fox J.G."/>
        </authorList>
    </citation>
    <scope>NUCLEOTIDE SEQUENCE [LARGE SCALE GENOMIC DNA]</scope>
    <source>
        <strain evidence="8 9">MIT 04-9362</strain>
    </source>
</reference>
<evidence type="ECO:0000256" key="1">
    <source>
        <dbReference type="ARBA" id="ARBA00004429"/>
    </source>
</evidence>
<name>A0A3D8J926_9HELI</name>
<feature type="transmembrane region" description="Helical" evidence="7">
    <location>
        <begin position="459"/>
        <end position="478"/>
    </location>
</feature>
<dbReference type="OrthoDB" id="9808135at2"/>
<dbReference type="HAMAP" id="MF_01844">
    <property type="entry name" value="NhaA"/>
    <property type="match status" value="1"/>
</dbReference>
<feature type="transmembrane region" description="Helical" evidence="7">
    <location>
        <begin position="204"/>
        <end position="220"/>
    </location>
</feature>
<protein>
    <recommendedName>
        <fullName evidence="7">Na(+)/H(+) antiporter NhaA</fullName>
    </recommendedName>
    <alternativeName>
        <fullName evidence="7">Sodium/proton antiporter NhaA</fullName>
    </alternativeName>
</protein>
<feature type="transmembrane region" description="Helical" evidence="7">
    <location>
        <begin position="178"/>
        <end position="198"/>
    </location>
</feature>
<sequence>MKDIVEIVVPDAKHNGKLYIKDRLQRGLYSFIGHESFGGILLFFCVAIAMIVANTPSLSEHYFAFWETKIGVSINASIKDISILHIVNDVLMSLFFLMVGLEMKREVLYGDLAGFKKVSFSVFGALGGICIPIAFYLYFNHNAFGADGFGVAMSTDTAFALGVILLMGKRIPSVIKIFLVTLAVADDLGAVIVIAVFYTQHLSIFWLCVATGIIFILIYINYRDTKFVFLYLLLGIFLWIAIYKSGVHPTIAAVLLAFCIPGRTKASGVYFEKMMQEWDKIDFDELEKIKRNYPIKKHKSLLQAFRDGIKNFIQPTNEKKIDMERASHYVHILDSIGRYSHYAKNPLLRIEHALQPICAYFIVPLFAFANGGVLISENLDLISNDIFWGTLLGLILGKPIGITLFAYLSEKCNISIRPRGLSYGHILAVGFLAGIGFTMSMFVATLAYDDQNLVDISKISVLIASFLAMMLGMVALFFSTRNKKNEK</sequence>
<dbReference type="GO" id="GO:0015385">
    <property type="term" value="F:sodium:proton antiporter activity"/>
    <property type="evidence" value="ECO:0007669"/>
    <property type="project" value="UniProtKB-UniRule"/>
</dbReference>
<keyword evidence="7" id="KW-0406">Ion transport</keyword>
<keyword evidence="4 7" id="KW-0812">Transmembrane</keyword>